<dbReference type="InterPro" id="IPR009080">
    <property type="entry name" value="tRNAsynth_Ia_anticodon-bd"/>
</dbReference>
<dbReference type="EC" id="6.1.1.16" evidence="12"/>
<gene>
    <name evidence="12" type="primary">cysS</name>
    <name evidence="14" type="ORF">A3E89_01365</name>
</gene>
<dbReference type="GO" id="GO:0005524">
    <property type="term" value="F:ATP binding"/>
    <property type="evidence" value="ECO:0007669"/>
    <property type="project" value="UniProtKB-UniRule"/>
</dbReference>
<keyword evidence="10 12" id="KW-0648">Protein biosynthesis</keyword>
<dbReference type="Gene3D" id="1.20.120.1910">
    <property type="entry name" value="Cysteine-tRNA ligase, C-terminal anti-codon recognition domain"/>
    <property type="match status" value="1"/>
</dbReference>
<feature type="binding site" evidence="12">
    <location>
        <position position="250"/>
    </location>
    <ligand>
        <name>Zn(2+)</name>
        <dbReference type="ChEBI" id="CHEBI:29105"/>
    </ligand>
</feature>
<dbReference type="SUPFAM" id="SSF47323">
    <property type="entry name" value="Anticodon-binding domain of a subclass of class I aminoacyl-tRNA synthetases"/>
    <property type="match status" value="1"/>
</dbReference>
<comment type="catalytic activity">
    <reaction evidence="12">
        <text>tRNA(Cys) + L-cysteine + ATP = L-cysteinyl-tRNA(Cys) + AMP + diphosphate</text>
        <dbReference type="Rhea" id="RHEA:17773"/>
        <dbReference type="Rhea" id="RHEA-COMP:9661"/>
        <dbReference type="Rhea" id="RHEA-COMP:9679"/>
        <dbReference type="ChEBI" id="CHEBI:30616"/>
        <dbReference type="ChEBI" id="CHEBI:33019"/>
        <dbReference type="ChEBI" id="CHEBI:35235"/>
        <dbReference type="ChEBI" id="CHEBI:78442"/>
        <dbReference type="ChEBI" id="CHEBI:78517"/>
        <dbReference type="ChEBI" id="CHEBI:456215"/>
        <dbReference type="EC" id="6.1.1.16"/>
    </reaction>
</comment>
<feature type="binding site" evidence="12">
    <location>
        <position position="254"/>
    </location>
    <ligand>
        <name>Zn(2+)</name>
        <dbReference type="ChEBI" id="CHEBI:29105"/>
    </ligand>
</feature>
<sequence length="478" mass="54968">MALKIYNTLTRKKEDFKPIKKGEVGFYQCGPTVYWTQHLGNIRAMVMADVIVRTLKYLDYEVNFVRNYTDVGHLTSDEDFGEDKLEKGARREGKTPQEIADKYIKIFENDVHNVNTLPTTVSPRATESVKEIIKMVETLLDKGFAYKTDLAIYFDVSKAKDYTRLSHQKQEENIAGAGTGDVNDPEKINPADFVLWFFKKGVHQNAIQTWNSPWGEGFPGWHIECSAMSKKFIGETIDIHMGGVEHIPVHHTNEIAQSESANDKNFVNYWIHNEHLLVDGGKMSKSQGTSYSVQEIKEKGYKPLSLRYFFLQAHYRSKQNFTWDAMRASQTGLINLYGQVAKLDSDKTFLEKIFSFKGRIDEKYKKEFVEKLEDDFNTPQALSVVSSLLKSNLSDKDKLATILDFDKVLGLNLHNAKSNAPKIFSEEIIPHNIVMLMEKRKEARDNKNYEEADRLRNEIEKLGFEIKDTSEGQKIFKK</sequence>
<evidence type="ECO:0000313" key="15">
    <source>
        <dbReference type="Proteomes" id="UP000185891"/>
    </source>
</evidence>
<keyword evidence="7 12" id="KW-0547">Nucleotide-binding</keyword>
<evidence type="ECO:0000256" key="10">
    <source>
        <dbReference type="ARBA" id="ARBA00022917"/>
    </source>
</evidence>
<evidence type="ECO:0000256" key="6">
    <source>
        <dbReference type="ARBA" id="ARBA00022723"/>
    </source>
</evidence>
<evidence type="ECO:0000256" key="9">
    <source>
        <dbReference type="ARBA" id="ARBA00022840"/>
    </source>
</evidence>
<feature type="binding site" evidence="12">
    <location>
        <position position="225"/>
    </location>
    <ligand>
        <name>Zn(2+)</name>
        <dbReference type="ChEBI" id="CHEBI:29105"/>
    </ligand>
</feature>
<evidence type="ECO:0000256" key="12">
    <source>
        <dbReference type="HAMAP-Rule" id="MF_00041"/>
    </source>
</evidence>
<dbReference type="GO" id="GO:0006423">
    <property type="term" value="P:cysteinyl-tRNA aminoacylation"/>
    <property type="evidence" value="ECO:0007669"/>
    <property type="project" value="UniProtKB-UniRule"/>
</dbReference>
<dbReference type="GO" id="GO:0005829">
    <property type="term" value="C:cytosol"/>
    <property type="evidence" value="ECO:0007669"/>
    <property type="project" value="TreeGrafter"/>
</dbReference>
<dbReference type="InterPro" id="IPR014729">
    <property type="entry name" value="Rossmann-like_a/b/a_fold"/>
</dbReference>
<keyword evidence="8 12" id="KW-0862">Zinc</keyword>
<feature type="binding site" evidence="12">
    <location>
        <position position="29"/>
    </location>
    <ligand>
        <name>Zn(2+)</name>
        <dbReference type="ChEBI" id="CHEBI:29105"/>
    </ligand>
</feature>
<dbReference type="Proteomes" id="UP000185891">
    <property type="component" value="Unassembled WGS sequence"/>
</dbReference>
<evidence type="ECO:0000259" key="13">
    <source>
        <dbReference type="SMART" id="SM00840"/>
    </source>
</evidence>
<proteinExistence type="inferred from homology"/>
<comment type="cofactor">
    <cofactor evidence="12">
        <name>Zn(2+)</name>
        <dbReference type="ChEBI" id="CHEBI:29105"/>
    </cofactor>
    <text evidence="12">Binds 1 zinc ion per subunit.</text>
</comment>
<protein>
    <recommendedName>
        <fullName evidence="12">Cysteine--tRNA ligase</fullName>
        <ecNumber evidence="12">6.1.1.16</ecNumber>
    </recommendedName>
    <alternativeName>
        <fullName evidence="12">Cysteinyl-tRNA synthetase</fullName>
        <shortName evidence="12">CysRS</shortName>
    </alternativeName>
</protein>
<dbReference type="HAMAP" id="MF_00041">
    <property type="entry name" value="Cys_tRNA_synth"/>
    <property type="match status" value="1"/>
</dbReference>
<comment type="subcellular location">
    <subcellularLocation>
        <location evidence="1 12">Cytoplasm</location>
    </subcellularLocation>
</comment>
<organism evidence="14 15">
    <name type="scientific">Candidatus Campbellbacteria bacterium RIFCSPHIGHO2_12_FULL_35_10</name>
    <dbReference type="NCBI Taxonomy" id="1797578"/>
    <lineage>
        <taxon>Bacteria</taxon>
        <taxon>Candidatus Campbelliibacteriota</taxon>
    </lineage>
</organism>
<dbReference type="Gene3D" id="3.40.50.620">
    <property type="entry name" value="HUPs"/>
    <property type="match status" value="1"/>
</dbReference>
<evidence type="ECO:0000256" key="3">
    <source>
        <dbReference type="ARBA" id="ARBA00011245"/>
    </source>
</evidence>
<evidence type="ECO:0000256" key="5">
    <source>
        <dbReference type="ARBA" id="ARBA00022598"/>
    </source>
</evidence>
<dbReference type="PANTHER" id="PTHR10890:SF3">
    <property type="entry name" value="CYSTEINE--TRNA LIGASE, CYTOPLASMIC"/>
    <property type="match status" value="1"/>
</dbReference>
<dbReference type="InterPro" id="IPR032678">
    <property type="entry name" value="tRNA-synt_1_cat_dom"/>
</dbReference>
<keyword evidence="9 12" id="KW-0067">ATP-binding</keyword>
<feature type="domain" description="Cysteinyl-tRNA synthetase class Ia DALR" evidence="13">
    <location>
        <begin position="367"/>
        <end position="420"/>
    </location>
</feature>
<evidence type="ECO:0000256" key="7">
    <source>
        <dbReference type="ARBA" id="ARBA00022741"/>
    </source>
</evidence>
<keyword evidence="4 12" id="KW-0963">Cytoplasm</keyword>
<dbReference type="PANTHER" id="PTHR10890">
    <property type="entry name" value="CYSTEINYL-TRNA SYNTHETASE"/>
    <property type="match status" value="1"/>
</dbReference>
<dbReference type="SMART" id="SM00840">
    <property type="entry name" value="DALR_2"/>
    <property type="match status" value="1"/>
</dbReference>
<comment type="caution">
    <text evidence="14">The sequence shown here is derived from an EMBL/GenBank/DDBJ whole genome shotgun (WGS) entry which is preliminary data.</text>
</comment>
<feature type="binding site" evidence="12">
    <location>
        <position position="285"/>
    </location>
    <ligand>
        <name>ATP</name>
        <dbReference type="ChEBI" id="CHEBI:30616"/>
    </ligand>
</feature>
<comment type="subunit">
    <text evidence="3 12">Monomer.</text>
</comment>
<keyword evidence="11 12" id="KW-0030">Aminoacyl-tRNA synthetase</keyword>
<dbReference type="InterPro" id="IPR015803">
    <property type="entry name" value="Cys-tRNA-ligase"/>
</dbReference>
<dbReference type="Pfam" id="PF01406">
    <property type="entry name" value="tRNA-synt_1e"/>
    <property type="match status" value="1"/>
</dbReference>
<dbReference type="PRINTS" id="PR00983">
    <property type="entry name" value="TRNASYNTHCYS"/>
</dbReference>
<evidence type="ECO:0000256" key="4">
    <source>
        <dbReference type="ARBA" id="ARBA00022490"/>
    </source>
</evidence>
<comment type="similarity">
    <text evidence="2 12">Belongs to the class-I aminoacyl-tRNA synthetase family.</text>
</comment>
<name>A0A1F5ENC9_9BACT</name>
<keyword evidence="5 12" id="KW-0436">Ligase</keyword>
<dbReference type="GO" id="GO:0004817">
    <property type="term" value="F:cysteine-tRNA ligase activity"/>
    <property type="evidence" value="ECO:0007669"/>
    <property type="project" value="UniProtKB-UniRule"/>
</dbReference>
<evidence type="ECO:0000256" key="8">
    <source>
        <dbReference type="ARBA" id="ARBA00022833"/>
    </source>
</evidence>
<dbReference type="InterPro" id="IPR015273">
    <property type="entry name" value="Cys-tRNA-synt_Ia_DALR"/>
</dbReference>
<dbReference type="CDD" id="cd00672">
    <property type="entry name" value="CysRS_core"/>
    <property type="match status" value="1"/>
</dbReference>
<evidence type="ECO:0000256" key="11">
    <source>
        <dbReference type="ARBA" id="ARBA00023146"/>
    </source>
</evidence>
<keyword evidence="6 12" id="KW-0479">Metal-binding</keyword>
<dbReference type="Pfam" id="PF09190">
    <property type="entry name" value="DALR_2"/>
    <property type="match status" value="1"/>
</dbReference>
<feature type="short sequence motif" description="'HIGH' region" evidence="12">
    <location>
        <begin position="31"/>
        <end position="41"/>
    </location>
</feature>
<dbReference type="NCBIfam" id="TIGR00435">
    <property type="entry name" value="cysS"/>
    <property type="match status" value="1"/>
</dbReference>
<dbReference type="AlphaFoldDB" id="A0A1F5ENC9"/>
<dbReference type="SUPFAM" id="SSF52374">
    <property type="entry name" value="Nucleotidylyl transferase"/>
    <property type="match status" value="1"/>
</dbReference>
<dbReference type="EMBL" id="MFAA01000024">
    <property type="protein sequence ID" value="OGD68736.1"/>
    <property type="molecule type" value="Genomic_DNA"/>
</dbReference>
<accession>A0A1F5ENC9</accession>
<dbReference type="Pfam" id="PF23493">
    <property type="entry name" value="CysS_C"/>
    <property type="match status" value="1"/>
</dbReference>
<dbReference type="InterPro" id="IPR056411">
    <property type="entry name" value="CysS_C"/>
</dbReference>
<reference evidence="14 15" key="1">
    <citation type="journal article" date="2016" name="Nat. Commun.">
        <title>Thousands of microbial genomes shed light on interconnected biogeochemical processes in an aquifer system.</title>
        <authorList>
            <person name="Anantharaman K."/>
            <person name="Brown C.T."/>
            <person name="Hug L.A."/>
            <person name="Sharon I."/>
            <person name="Castelle C.J."/>
            <person name="Probst A.J."/>
            <person name="Thomas B.C."/>
            <person name="Singh A."/>
            <person name="Wilkins M.J."/>
            <person name="Karaoz U."/>
            <person name="Brodie E.L."/>
            <person name="Williams K.H."/>
            <person name="Hubbard S.S."/>
            <person name="Banfield J.F."/>
        </authorList>
    </citation>
    <scope>NUCLEOTIDE SEQUENCE [LARGE SCALE GENOMIC DNA]</scope>
</reference>
<evidence type="ECO:0000256" key="1">
    <source>
        <dbReference type="ARBA" id="ARBA00004496"/>
    </source>
</evidence>
<feature type="short sequence motif" description="'KMSKS' region" evidence="12">
    <location>
        <begin position="282"/>
        <end position="286"/>
    </location>
</feature>
<evidence type="ECO:0000313" key="14">
    <source>
        <dbReference type="EMBL" id="OGD68736.1"/>
    </source>
</evidence>
<dbReference type="GO" id="GO:0008270">
    <property type="term" value="F:zinc ion binding"/>
    <property type="evidence" value="ECO:0007669"/>
    <property type="project" value="UniProtKB-UniRule"/>
</dbReference>
<dbReference type="InterPro" id="IPR024909">
    <property type="entry name" value="Cys-tRNA/MSH_ligase"/>
</dbReference>
<evidence type="ECO:0000256" key="2">
    <source>
        <dbReference type="ARBA" id="ARBA00005594"/>
    </source>
</evidence>